<evidence type="ECO:0000313" key="1">
    <source>
        <dbReference type="EMBL" id="CAD8432030.1"/>
    </source>
</evidence>
<name>A0A7S0CRM6_9EUKA</name>
<protein>
    <submittedName>
        <fullName evidence="1">Uncharacterized protein</fullName>
    </submittedName>
</protein>
<gene>
    <name evidence="1" type="ORF">LAMO00422_LOCUS1946</name>
</gene>
<organism evidence="1">
    <name type="scientific">Amorphochlora amoebiformis</name>
    <dbReference type="NCBI Taxonomy" id="1561963"/>
    <lineage>
        <taxon>Eukaryota</taxon>
        <taxon>Sar</taxon>
        <taxon>Rhizaria</taxon>
        <taxon>Cercozoa</taxon>
        <taxon>Chlorarachniophyceae</taxon>
        <taxon>Amorphochlora</taxon>
    </lineage>
</organism>
<reference evidence="1" key="1">
    <citation type="submission" date="2021-01" db="EMBL/GenBank/DDBJ databases">
        <authorList>
            <person name="Corre E."/>
            <person name="Pelletier E."/>
            <person name="Niang G."/>
            <person name="Scheremetjew M."/>
            <person name="Finn R."/>
            <person name="Kale V."/>
            <person name="Holt S."/>
            <person name="Cochrane G."/>
            <person name="Meng A."/>
            <person name="Brown T."/>
            <person name="Cohen L."/>
        </authorList>
    </citation>
    <scope>NUCLEOTIDE SEQUENCE</scope>
    <source>
        <strain evidence="1">CCMP2058</strain>
    </source>
</reference>
<accession>A0A7S0CRM6</accession>
<dbReference type="AlphaFoldDB" id="A0A7S0CRM6"/>
<dbReference type="EMBL" id="HBEM01002724">
    <property type="protein sequence ID" value="CAD8432030.1"/>
    <property type="molecule type" value="Transcribed_RNA"/>
</dbReference>
<sequence>MPRIIFGFTSNFYLCGSYTHRKGVNINFAIIQVYQNPALSFGENTKGVPALVFSDQTINPHPAKSTCWNPTQVPRVNMGRHVFSRQKSFNSYTYVNPSALRPLSWQRSESVNEESRID</sequence>
<proteinExistence type="predicted"/>